<dbReference type="EMBL" id="RBPQ01000175">
    <property type="protein sequence ID" value="RMO26057.1"/>
    <property type="molecule type" value="Genomic_DNA"/>
</dbReference>
<evidence type="ECO:0008006" key="4">
    <source>
        <dbReference type="Google" id="ProtNLM"/>
    </source>
</evidence>
<evidence type="ECO:0000313" key="3">
    <source>
        <dbReference type="Proteomes" id="UP000276886"/>
    </source>
</evidence>
<gene>
    <name evidence="2" type="ORF">ALQ44_02742</name>
</gene>
<proteinExistence type="predicted"/>
<sequence length="626" mass="70135">MNDDILEKLPWATIAAQPSDVRGLCDSERDKLIITAAQVEGRWVILSRYIDDTWMLNGLPSNVPASGRKINFSIIPSVFRASMKSIFYRYMMRGLGGASRPKGASIRDVFNSVLPFLRHLDALGIDHLGAVTPLIAATYVAASKAHRIARSGKPLTSETLRSRYSSIEVVCELSQYTDDPMLQHPWPGTSAKALSNSNGVGNSEKTPLIPDEVFCTLFERAHQLVEGGKLMLDIRDGLNAIKAGRNNLGKFGILWHKNKYLSQMGWEGGLVAFNKSLSTLRTACYIVLASTSGCRNHELANLQSGAHHRTEDDEGTIYHWMRSTSEKTGEGIHDWMIPEAGVRALRVMERWAAPSQAIIANEIIRRRRINPQDPEITEAFKHRHSLFLGGYASEGNQIRTLSNKTWGSLLMAFVNDCGLNWKLASHQFRRKFANYAAHSRFGDLRYLKEHYAHWSLDMTLRYAMDDSWGQHLDLDLHFEIQAELEDIKLGVVDNWMGDASLAGGYGRSIKHWQREPENLLIFKDRASMMKSISESTAIRSNGHAWCTADNDGCVGNSLERSRCSGCDHSVIGQAHAPIYQRLYDDLKGLLLCKDIGEGGRKRVERDLNRCRDVLVQLGMPPEALTA</sequence>
<protein>
    <recommendedName>
        <fullName evidence="4">Integrase</fullName>
    </recommendedName>
</protein>
<dbReference type="Gene3D" id="1.10.443.10">
    <property type="entry name" value="Intergrase catalytic core"/>
    <property type="match status" value="1"/>
</dbReference>
<dbReference type="InterPro" id="IPR013762">
    <property type="entry name" value="Integrase-like_cat_sf"/>
</dbReference>
<dbReference type="AlphaFoldDB" id="A0A2V4QNK5"/>
<name>A0A2V4QNK5_PSESJ</name>
<accession>A0A2V4QNK5</accession>
<keyword evidence="1" id="KW-0233">DNA recombination</keyword>
<dbReference type="InterPro" id="IPR011010">
    <property type="entry name" value="DNA_brk_join_enz"/>
</dbReference>
<evidence type="ECO:0000256" key="1">
    <source>
        <dbReference type="ARBA" id="ARBA00023172"/>
    </source>
</evidence>
<dbReference type="SUPFAM" id="SSF56349">
    <property type="entry name" value="DNA breaking-rejoining enzymes"/>
    <property type="match status" value="1"/>
</dbReference>
<comment type="caution">
    <text evidence="2">The sequence shown here is derived from an EMBL/GenBank/DDBJ whole genome shotgun (WGS) entry which is preliminary data.</text>
</comment>
<dbReference type="RefSeq" id="WP_110766532.1">
    <property type="nucleotide sequence ID" value="NZ_QJTX01000003.1"/>
</dbReference>
<dbReference type="Proteomes" id="UP000276886">
    <property type="component" value="Unassembled WGS sequence"/>
</dbReference>
<reference evidence="2 3" key="1">
    <citation type="submission" date="2018-08" db="EMBL/GenBank/DDBJ databases">
        <title>Recombination of ecologically and evolutionarily significant loci maintains genetic cohesion in the Pseudomonas syringae species complex.</title>
        <authorList>
            <person name="Dillon M."/>
            <person name="Thakur S."/>
            <person name="Almeida R.N.D."/>
            <person name="Weir B.S."/>
            <person name="Guttman D.S."/>
        </authorList>
    </citation>
    <scope>NUCLEOTIDE SEQUENCE [LARGE SCALE GENOMIC DNA]</scope>
    <source>
        <strain evidence="2 3">ICMP 2788</strain>
    </source>
</reference>
<dbReference type="GO" id="GO:0015074">
    <property type="term" value="P:DNA integration"/>
    <property type="evidence" value="ECO:0007669"/>
    <property type="project" value="InterPro"/>
</dbReference>
<organism evidence="2 3">
    <name type="scientific">Pseudomonas syringae pv. pisi</name>
    <dbReference type="NCBI Taxonomy" id="59510"/>
    <lineage>
        <taxon>Bacteria</taxon>
        <taxon>Pseudomonadati</taxon>
        <taxon>Pseudomonadota</taxon>
        <taxon>Gammaproteobacteria</taxon>
        <taxon>Pseudomonadales</taxon>
        <taxon>Pseudomonadaceae</taxon>
        <taxon>Pseudomonas</taxon>
        <taxon>Pseudomonas syringae</taxon>
    </lineage>
</organism>
<dbReference type="GO" id="GO:0006310">
    <property type="term" value="P:DNA recombination"/>
    <property type="evidence" value="ECO:0007669"/>
    <property type="project" value="UniProtKB-KW"/>
</dbReference>
<dbReference type="GO" id="GO:0003677">
    <property type="term" value="F:DNA binding"/>
    <property type="evidence" value="ECO:0007669"/>
    <property type="project" value="InterPro"/>
</dbReference>
<evidence type="ECO:0000313" key="2">
    <source>
        <dbReference type="EMBL" id="RMO26057.1"/>
    </source>
</evidence>